<dbReference type="RefSeq" id="WP_208846331.1">
    <property type="nucleotide sequence ID" value="NZ_JAGGDJ010000002.1"/>
</dbReference>
<proteinExistence type="inferred from homology"/>
<feature type="domain" description="Spore germination GerAC-like C-terminal" evidence="8">
    <location>
        <begin position="198"/>
        <end position="355"/>
    </location>
</feature>
<name>A0ABS3W4P9_9BACL</name>
<feature type="domain" description="Spore germination protein N-terminal" evidence="9">
    <location>
        <begin position="26"/>
        <end position="188"/>
    </location>
</feature>
<evidence type="ECO:0000256" key="1">
    <source>
        <dbReference type="ARBA" id="ARBA00004635"/>
    </source>
</evidence>
<keyword evidence="6" id="KW-0564">Palmitate</keyword>
<dbReference type="NCBIfam" id="TIGR02887">
    <property type="entry name" value="spore_ger_x_C"/>
    <property type="match status" value="1"/>
</dbReference>
<evidence type="ECO:0000256" key="3">
    <source>
        <dbReference type="ARBA" id="ARBA00022544"/>
    </source>
</evidence>
<dbReference type="Proteomes" id="UP000670947">
    <property type="component" value="Unassembled WGS sequence"/>
</dbReference>
<evidence type="ECO:0000259" key="8">
    <source>
        <dbReference type="Pfam" id="PF05504"/>
    </source>
</evidence>
<evidence type="ECO:0000256" key="4">
    <source>
        <dbReference type="ARBA" id="ARBA00022729"/>
    </source>
</evidence>
<evidence type="ECO:0000256" key="7">
    <source>
        <dbReference type="ARBA" id="ARBA00023288"/>
    </source>
</evidence>
<comment type="similarity">
    <text evidence="2">Belongs to the GerABKC lipoprotein family.</text>
</comment>
<accession>A0ABS3W4P9</accession>
<dbReference type="PANTHER" id="PTHR35789">
    <property type="entry name" value="SPORE GERMINATION PROTEIN B3"/>
    <property type="match status" value="1"/>
</dbReference>
<evidence type="ECO:0000256" key="2">
    <source>
        <dbReference type="ARBA" id="ARBA00007886"/>
    </source>
</evidence>
<organism evidence="10 11">
    <name type="scientific">Paenibacillus artemisiicola</name>
    <dbReference type="NCBI Taxonomy" id="1172618"/>
    <lineage>
        <taxon>Bacteria</taxon>
        <taxon>Bacillati</taxon>
        <taxon>Bacillota</taxon>
        <taxon>Bacilli</taxon>
        <taxon>Bacillales</taxon>
        <taxon>Paenibacillaceae</taxon>
        <taxon>Paenibacillus</taxon>
    </lineage>
</organism>
<keyword evidence="5" id="KW-0472">Membrane</keyword>
<evidence type="ECO:0000256" key="5">
    <source>
        <dbReference type="ARBA" id="ARBA00023136"/>
    </source>
</evidence>
<dbReference type="InterPro" id="IPR046953">
    <property type="entry name" value="Spore_GerAC-like_C"/>
</dbReference>
<dbReference type="Pfam" id="PF25198">
    <property type="entry name" value="Spore_GerAC_N"/>
    <property type="match status" value="1"/>
</dbReference>
<protein>
    <submittedName>
        <fullName evidence="10">Ger(X)C family spore germination protein</fullName>
    </submittedName>
</protein>
<dbReference type="InterPro" id="IPR057336">
    <property type="entry name" value="GerAC_N"/>
</dbReference>
<keyword evidence="3" id="KW-0309">Germination</keyword>
<keyword evidence="7" id="KW-0449">Lipoprotein</keyword>
<dbReference type="InterPro" id="IPR038501">
    <property type="entry name" value="Spore_GerAC_C_sf"/>
</dbReference>
<comment type="subcellular location">
    <subcellularLocation>
        <location evidence="1">Membrane</location>
        <topology evidence="1">Lipid-anchor</topology>
    </subcellularLocation>
</comment>
<comment type="caution">
    <text evidence="10">The sequence shown here is derived from an EMBL/GenBank/DDBJ whole genome shotgun (WGS) entry which is preliminary data.</text>
</comment>
<evidence type="ECO:0000256" key="6">
    <source>
        <dbReference type="ARBA" id="ARBA00023139"/>
    </source>
</evidence>
<sequence length="365" mass="39409">MAAVPPFLRTAAAVAAAVLLSACGSRQVIDKINLAQTASYDLAGSRTETAVLVGDYAKKGETRAELLSTGSTTRLDMIPRLQAKSGKTLQYGQLRMVVFGKAFASQGIGDILENFFRDPKVSSRLQLAVADGEASKLLAAAGKRRDASYLLTLVEDNMKHGNLPRLGFQKTLFDYYGEGRDIVLPYLTTERGEIAVGGAALFKGDAYAGRVDANEAFLLKLLAGSARDGSYTAALPGAADRDSLVIRCLSSKTKLRLLQPGPVPAIRFDVRLNVLLQEVPHAMRAMSDRELAKLEEELRRLLEGRIEAFATDCAKKGLDPLGLGDFARSRTETFYAAYPSLKAEAKVDLRIAQTGVGKMGHRLAR</sequence>
<gene>
    <name evidence="10" type="ORF">I8J29_03715</name>
</gene>
<keyword evidence="11" id="KW-1185">Reference proteome</keyword>
<dbReference type="InterPro" id="IPR008844">
    <property type="entry name" value="Spore_GerAC-like"/>
</dbReference>
<dbReference type="Pfam" id="PF05504">
    <property type="entry name" value="Spore_GerAC"/>
    <property type="match status" value="1"/>
</dbReference>
<dbReference type="Gene3D" id="3.30.300.210">
    <property type="entry name" value="Nutrient germinant receptor protein C, domain 3"/>
    <property type="match status" value="1"/>
</dbReference>
<keyword evidence="4" id="KW-0732">Signal</keyword>
<reference evidence="10 11" key="1">
    <citation type="submission" date="2021-03" db="EMBL/GenBank/DDBJ databases">
        <title>Paenibacillus artemisicola MWE-103 whole genome sequence.</title>
        <authorList>
            <person name="Ham Y.J."/>
        </authorList>
    </citation>
    <scope>NUCLEOTIDE SEQUENCE [LARGE SCALE GENOMIC DNA]</scope>
    <source>
        <strain evidence="10 11">MWE-103</strain>
    </source>
</reference>
<dbReference type="EMBL" id="JAGGDJ010000002">
    <property type="protein sequence ID" value="MBO7743287.1"/>
    <property type="molecule type" value="Genomic_DNA"/>
</dbReference>
<evidence type="ECO:0000313" key="10">
    <source>
        <dbReference type="EMBL" id="MBO7743287.1"/>
    </source>
</evidence>
<dbReference type="PANTHER" id="PTHR35789:SF1">
    <property type="entry name" value="SPORE GERMINATION PROTEIN B3"/>
    <property type="match status" value="1"/>
</dbReference>
<evidence type="ECO:0000259" key="9">
    <source>
        <dbReference type="Pfam" id="PF25198"/>
    </source>
</evidence>
<evidence type="ECO:0000313" key="11">
    <source>
        <dbReference type="Proteomes" id="UP000670947"/>
    </source>
</evidence>